<keyword evidence="1" id="KW-1133">Transmembrane helix</keyword>
<evidence type="ECO:0000313" key="2">
    <source>
        <dbReference type="EMBL" id="CAD5220347.1"/>
    </source>
</evidence>
<keyword evidence="1" id="KW-0812">Transmembrane</keyword>
<accession>A0A1I7RZG7</accession>
<keyword evidence="1" id="KW-0472">Membrane</keyword>
<evidence type="ECO:0000256" key="1">
    <source>
        <dbReference type="SAM" id="Phobius"/>
    </source>
</evidence>
<dbReference type="SUPFAM" id="SSF81321">
    <property type="entry name" value="Family A G protein-coupled receptor-like"/>
    <property type="match status" value="1"/>
</dbReference>
<organism evidence="4 6">
    <name type="scientific">Bursaphelenchus xylophilus</name>
    <name type="common">Pinewood nematode worm</name>
    <name type="synonym">Aphelenchoides xylophilus</name>
    <dbReference type="NCBI Taxonomy" id="6326"/>
    <lineage>
        <taxon>Eukaryota</taxon>
        <taxon>Metazoa</taxon>
        <taxon>Ecdysozoa</taxon>
        <taxon>Nematoda</taxon>
        <taxon>Chromadorea</taxon>
        <taxon>Rhabditida</taxon>
        <taxon>Tylenchina</taxon>
        <taxon>Tylenchomorpha</taxon>
        <taxon>Aphelenchoidea</taxon>
        <taxon>Aphelenchoididae</taxon>
        <taxon>Bursaphelenchus</taxon>
    </lineage>
</organism>
<feature type="transmembrane region" description="Helical" evidence="1">
    <location>
        <begin position="127"/>
        <end position="146"/>
    </location>
</feature>
<dbReference type="Proteomes" id="UP000659654">
    <property type="component" value="Unassembled WGS sequence"/>
</dbReference>
<dbReference type="AlphaFoldDB" id="A0A1I7RZG7"/>
<proteinExistence type="predicted"/>
<evidence type="ECO:0000313" key="5">
    <source>
        <dbReference type="Proteomes" id="UP000659654"/>
    </source>
</evidence>
<protein>
    <submittedName>
        <fullName evidence="2">(pine wood nematode) hypothetical protein</fullName>
    </submittedName>
</protein>
<name>A0A1I7RZG7_BURXY</name>
<dbReference type="Proteomes" id="UP000095284">
    <property type="component" value="Unplaced"/>
</dbReference>
<dbReference type="OrthoDB" id="5825733at2759"/>
<evidence type="ECO:0000313" key="4">
    <source>
        <dbReference type="Proteomes" id="UP000095284"/>
    </source>
</evidence>
<feature type="transmembrane region" description="Helical" evidence="1">
    <location>
        <begin position="188"/>
        <end position="215"/>
    </location>
</feature>
<sequence length="352" mass="39924">MYGFLQTAISVVSMILSSIVVYVVFFHSPRSMGTYTRFITNFTLCDFMMSFCVGFVVRPFPIFPFDGGLVEGFVRGLGDTGGAISFAIILNALAYCLSAQCACIIYRFSVLLDNKAILQFVVSKITWTFAYTGNVIFTIGTTYLSVKLQVRREDLQYFLRDTASHHPEVPIPNLDNEVYIYMNFSGTIATITGLLVVFGFMIVEIISLGCVFTIFHQMEVKKHTFSPTTYKMHRQLTAALLAQVIAPIIFIMLPVMYIMFGRYYRSGLSELTGQVLVLCMDMYGGISSMITLYFIAPYRRVVFKAMWGWRSSSKRVEEWKTEPWAIRTKSISTRGRADGLEKSLRRGSRMVP</sequence>
<feature type="transmembrane region" description="Helical" evidence="1">
    <location>
        <begin position="38"/>
        <end position="63"/>
    </location>
</feature>
<evidence type="ECO:0000313" key="3">
    <source>
        <dbReference type="EMBL" id="CAG9106410.1"/>
    </source>
</evidence>
<feature type="transmembrane region" description="Helical" evidence="1">
    <location>
        <begin position="83"/>
        <end position="106"/>
    </location>
</feature>
<dbReference type="PANTHER" id="PTHR22945:SF40">
    <property type="entry name" value="SERPENTINE RECEPTOR, CLASS D (DELTA)-RELATED"/>
    <property type="match status" value="1"/>
</dbReference>
<evidence type="ECO:0000313" key="6">
    <source>
        <dbReference type="WBParaSite" id="BXY_0613800.1"/>
    </source>
</evidence>
<feature type="transmembrane region" description="Helical" evidence="1">
    <location>
        <begin position="275"/>
        <end position="296"/>
    </location>
</feature>
<dbReference type="PANTHER" id="PTHR22945">
    <property type="entry name" value="SERPENTINE RECEPTOR, CLASS D DELTA"/>
    <property type="match status" value="1"/>
</dbReference>
<dbReference type="EMBL" id="CAJFDI010000003">
    <property type="protein sequence ID" value="CAD5220347.1"/>
    <property type="molecule type" value="Genomic_DNA"/>
</dbReference>
<feature type="transmembrane region" description="Helical" evidence="1">
    <location>
        <begin position="6"/>
        <end position="26"/>
    </location>
</feature>
<reference evidence="6" key="1">
    <citation type="submission" date="2016-11" db="UniProtKB">
        <authorList>
            <consortium name="WormBaseParasite"/>
        </authorList>
    </citation>
    <scope>IDENTIFICATION</scope>
</reference>
<dbReference type="Pfam" id="PF10318">
    <property type="entry name" value="7TM_GPCR_Srh"/>
    <property type="match status" value="1"/>
</dbReference>
<reference evidence="3" key="2">
    <citation type="submission" date="2020-08" db="EMBL/GenBank/DDBJ databases">
        <authorList>
            <person name="Kikuchi T."/>
        </authorList>
    </citation>
    <scope>NUCLEOTIDE SEQUENCE</scope>
    <source>
        <strain evidence="2">Ka4C1</strain>
    </source>
</reference>
<keyword evidence="5" id="KW-1185">Reference proteome</keyword>
<dbReference type="WBParaSite" id="BXY_0613800.1">
    <property type="protein sequence ID" value="BXY_0613800.1"/>
    <property type="gene ID" value="BXY_0613800"/>
</dbReference>
<dbReference type="InterPro" id="IPR019422">
    <property type="entry name" value="7TM_GPCR_serpentine_rcpt_Srh"/>
</dbReference>
<dbReference type="eggNOG" id="ENOG502T0TY">
    <property type="taxonomic scope" value="Eukaryota"/>
</dbReference>
<gene>
    <name evidence="2" type="ORF">BXYJ_LOCUS6133</name>
</gene>
<dbReference type="Proteomes" id="UP000582659">
    <property type="component" value="Unassembled WGS sequence"/>
</dbReference>
<dbReference type="EMBL" id="CAJFCV020000003">
    <property type="protein sequence ID" value="CAG9106410.1"/>
    <property type="molecule type" value="Genomic_DNA"/>
</dbReference>
<dbReference type="InterPro" id="IPR050920">
    <property type="entry name" value="Nematode_rcpt-like_delta"/>
</dbReference>
<feature type="transmembrane region" description="Helical" evidence="1">
    <location>
        <begin position="236"/>
        <end position="260"/>
    </location>
</feature>